<dbReference type="RefSeq" id="WP_166161737.1">
    <property type="nucleotide sequence ID" value="NZ_CP049740.1"/>
</dbReference>
<protein>
    <submittedName>
        <fullName evidence="2">Uncharacterized protein</fullName>
    </submittedName>
</protein>
<gene>
    <name evidence="2" type="ORF">G7057_04790</name>
</gene>
<keyword evidence="1" id="KW-1133">Transmembrane helix</keyword>
<evidence type="ECO:0000313" key="2">
    <source>
        <dbReference type="EMBL" id="QII81854.1"/>
    </source>
</evidence>
<feature type="transmembrane region" description="Helical" evidence="1">
    <location>
        <begin position="41"/>
        <end position="63"/>
    </location>
</feature>
<accession>A0A6G7K9B0</accession>
<keyword evidence="1" id="KW-0812">Transmembrane</keyword>
<dbReference type="Proteomes" id="UP000501451">
    <property type="component" value="Chromosome"/>
</dbReference>
<keyword evidence="1" id="KW-0472">Membrane</keyword>
<name>A0A6G7K9B0_9LACT</name>
<evidence type="ECO:0000256" key="1">
    <source>
        <dbReference type="SAM" id="Phobius"/>
    </source>
</evidence>
<dbReference type="KEGG" id="jar:G7057_04790"/>
<proteinExistence type="predicted"/>
<keyword evidence="3" id="KW-1185">Reference proteome</keyword>
<sequence length="94" mass="10560">MGDKILRMFQEWVEDGTTIIFNILSEFIFGYEGLNGFATNLYGVLVFFGGILLVVMVLVKIIIYQLSEAEGSTEADIWSIIIEIMKSSSMVLIL</sequence>
<evidence type="ECO:0000313" key="3">
    <source>
        <dbReference type="Proteomes" id="UP000501451"/>
    </source>
</evidence>
<organism evidence="2 3">
    <name type="scientific">Jeotgalibaca arthritidis</name>
    <dbReference type="NCBI Taxonomy" id="1868794"/>
    <lineage>
        <taxon>Bacteria</taxon>
        <taxon>Bacillati</taxon>
        <taxon>Bacillota</taxon>
        <taxon>Bacilli</taxon>
        <taxon>Lactobacillales</taxon>
        <taxon>Carnobacteriaceae</taxon>
        <taxon>Jeotgalibaca</taxon>
    </lineage>
</organism>
<dbReference type="AlphaFoldDB" id="A0A6G7K9B0"/>
<dbReference type="EMBL" id="CP049740">
    <property type="protein sequence ID" value="QII81854.1"/>
    <property type="molecule type" value="Genomic_DNA"/>
</dbReference>
<reference evidence="2 3" key="1">
    <citation type="journal article" date="2017" name="Int. J. Syst. Evol. Microbiol.">
        <title>Jeotgalibaca porci sp. nov. and Jeotgalibaca arthritidis sp. nov., isolated from pigs, and emended description of the genus Jeotgalibaca.</title>
        <authorList>
            <person name="Zamora L."/>
            <person name="Perez-Sancho M."/>
            <person name="Dominguez L."/>
            <person name="Fernandez-Garayzabal J.F."/>
            <person name="Vela A.I."/>
        </authorList>
    </citation>
    <scope>NUCLEOTIDE SEQUENCE [LARGE SCALE GENOMIC DNA]</scope>
    <source>
        <strain evidence="2 3">CECT 9157</strain>
    </source>
</reference>